<feature type="domain" description="Pirin N-terminal" evidence="4">
    <location>
        <begin position="22"/>
        <end position="124"/>
    </location>
</feature>
<dbReference type="Proteomes" id="UP000220133">
    <property type="component" value="Chromosome"/>
</dbReference>
<dbReference type="Pfam" id="PF05726">
    <property type="entry name" value="Pirin_C"/>
    <property type="match status" value="1"/>
</dbReference>
<comment type="similarity">
    <text evidence="1 3">Belongs to the pirin family.</text>
</comment>
<evidence type="ECO:0000259" key="4">
    <source>
        <dbReference type="Pfam" id="PF02678"/>
    </source>
</evidence>
<dbReference type="InterPro" id="IPR012093">
    <property type="entry name" value="Pirin"/>
</dbReference>
<name>A0A291QUZ3_9BACT</name>
<dbReference type="InterPro" id="IPR011051">
    <property type="entry name" value="RmlC_Cupin_sf"/>
</dbReference>
<dbReference type="RefSeq" id="WP_098194118.1">
    <property type="nucleotide sequence ID" value="NZ_CP023777.1"/>
</dbReference>
<gene>
    <name evidence="6" type="ORF">COR50_11520</name>
</gene>
<dbReference type="AlphaFoldDB" id="A0A291QUZ3"/>
<evidence type="ECO:0000313" key="6">
    <source>
        <dbReference type="EMBL" id="ATL47741.1"/>
    </source>
</evidence>
<dbReference type="CDD" id="cd02909">
    <property type="entry name" value="cupin_pirin_N"/>
    <property type="match status" value="1"/>
</dbReference>
<protein>
    <submittedName>
        <fullName evidence="6">Nuclease PIN</fullName>
    </submittedName>
</protein>
<dbReference type="InterPro" id="IPR003829">
    <property type="entry name" value="Pirin_N_dom"/>
</dbReference>
<dbReference type="Gene3D" id="2.60.120.10">
    <property type="entry name" value="Jelly Rolls"/>
    <property type="match status" value="2"/>
</dbReference>
<dbReference type="PANTHER" id="PTHR43594">
    <property type="entry name" value="QUERCETIN 2,3-DIOXYGENASE"/>
    <property type="match status" value="1"/>
</dbReference>
<evidence type="ECO:0000256" key="3">
    <source>
        <dbReference type="RuleBase" id="RU003457"/>
    </source>
</evidence>
<feature type="binding site" evidence="2">
    <location>
        <position position="58"/>
    </location>
    <ligand>
        <name>Fe cation</name>
        <dbReference type="ChEBI" id="CHEBI:24875"/>
    </ligand>
</feature>
<evidence type="ECO:0000259" key="5">
    <source>
        <dbReference type="Pfam" id="PF05726"/>
    </source>
</evidence>
<organism evidence="6 7">
    <name type="scientific">Chitinophaga caeni</name>
    <dbReference type="NCBI Taxonomy" id="2029983"/>
    <lineage>
        <taxon>Bacteria</taxon>
        <taxon>Pseudomonadati</taxon>
        <taxon>Bacteroidota</taxon>
        <taxon>Chitinophagia</taxon>
        <taxon>Chitinophagales</taxon>
        <taxon>Chitinophagaceae</taxon>
        <taxon>Chitinophaga</taxon>
    </lineage>
</organism>
<evidence type="ECO:0000313" key="7">
    <source>
        <dbReference type="Proteomes" id="UP000220133"/>
    </source>
</evidence>
<sequence length="279" mass="30987">MKKIKQVHAAVAAPIADLVTFRALPTHTVQYLDPFLFLNHHGPQEFAPGNRGLPFGPHPHRGIETVTFILEGDIMHQDSSGYESVINKGGVQWMTAGKGLIHSETSSPKFREEGGSLEILQLWLNLPSKLKMTEPLYKGLQASEIPKIYLDDDKVQIDKIAGEDGAAFHTSIQLNLIHFKAGGQIVLNVPKDHQVFFYVTRGALIVNQSEIGAHQLVEFEHPGHEIKVMAKGEALLLYGHGKPFNEPIVAHGPFVMNSEAEIQQAYEDYRSGEMGNWEL</sequence>
<accession>A0A291QUZ3</accession>
<feature type="domain" description="Pirin C-terminal" evidence="5">
    <location>
        <begin position="177"/>
        <end position="274"/>
    </location>
</feature>
<evidence type="ECO:0000256" key="2">
    <source>
        <dbReference type="PIRSR" id="PIRSR006232-1"/>
    </source>
</evidence>
<proteinExistence type="inferred from homology"/>
<dbReference type="InterPro" id="IPR008778">
    <property type="entry name" value="Pirin_C_dom"/>
</dbReference>
<dbReference type="PANTHER" id="PTHR43594:SF1">
    <property type="entry name" value="QUERCETIN 2,3-DIOXYGENASE PA2418-RELATED"/>
    <property type="match status" value="1"/>
</dbReference>
<dbReference type="OrthoDB" id="321327at2"/>
<feature type="binding site" evidence="2">
    <location>
        <position position="60"/>
    </location>
    <ligand>
        <name>Fe cation</name>
        <dbReference type="ChEBI" id="CHEBI:24875"/>
    </ligand>
</feature>
<dbReference type="InterPro" id="IPR053186">
    <property type="entry name" value="QDO-related"/>
</dbReference>
<feature type="binding site" evidence="2">
    <location>
        <position position="104"/>
    </location>
    <ligand>
        <name>Fe cation</name>
        <dbReference type="ChEBI" id="CHEBI:24875"/>
    </ligand>
</feature>
<dbReference type="CDD" id="cd02247">
    <property type="entry name" value="cupin_pirin_C"/>
    <property type="match status" value="1"/>
</dbReference>
<dbReference type="GO" id="GO:0046872">
    <property type="term" value="F:metal ion binding"/>
    <property type="evidence" value="ECO:0007669"/>
    <property type="project" value="UniProtKB-KW"/>
</dbReference>
<dbReference type="EMBL" id="CP023777">
    <property type="protein sequence ID" value="ATL47741.1"/>
    <property type="molecule type" value="Genomic_DNA"/>
</dbReference>
<keyword evidence="2" id="KW-0479">Metal-binding</keyword>
<dbReference type="PIRSF" id="PIRSF006232">
    <property type="entry name" value="Pirin"/>
    <property type="match status" value="1"/>
</dbReference>
<feature type="binding site" evidence="2">
    <location>
        <position position="102"/>
    </location>
    <ligand>
        <name>Fe cation</name>
        <dbReference type="ChEBI" id="CHEBI:24875"/>
    </ligand>
</feature>
<evidence type="ECO:0000256" key="1">
    <source>
        <dbReference type="ARBA" id="ARBA00008416"/>
    </source>
</evidence>
<dbReference type="KEGG" id="cbae:COR50_11520"/>
<dbReference type="SUPFAM" id="SSF51182">
    <property type="entry name" value="RmlC-like cupins"/>
    <property type="match status" value="1"/>
</dbReference>
<dbReference type="Pfam" id="PF02678">
    <property type="entry name" value="Pirin"/>
    <property type="match status" value="1"/>
</dbReference>
<keyword evidence="2" id="KW-0408">Iron</keyword>
<reference evidence="6 7" key="1">
    <citation type="submission" date="2017-10" db="EMBL/GenBank/DDBJ databases">
        <title>Paenichitinophaga pekingensis gen. nov., sp. nov., isolated from activated sludge.</title>
        <authorList>
            <person name="Jin D."/>
            <person name="Kong X."/>
            <person name="Deng Y."/>
            <person name="Bai Z."/>
        </authorList>
    </citation>
    <scope>NUCLEOTIDE SEQUENCE [LARGE SCALE GENOMIC DNA]</scope>
    <source>
        <strain evidence="6 7">13</strain>
    </source>
</reference>
<dbReference type="InterPro" id="IPR014710">
    <property type="entry name" value="RmlC-like_jellyroll"/>
</dbReference>
<comment type="cofactor">
    <cofactor evidence="2">
        <name>Fe cation</name>
        <dbReference type="ChEBI" id="CHEBI:24875"/>
    </cofactor>
    <text evidence="2">Binds 1 Fe cation per subunit.</text>
</comment>
<keyword evidence="7" id="KW-1185">Reference proteome</keyword>